<comment type="caution">
    <text evidence="3">The sequence shown here is derived from an EMBL/GenBank/DDBJ whole genome shotgun (WGS) entry which is preliminary data.</text>
</comment>
<proteinExistence type="predicted"/>
<sequence length="158" mass="16590">MNAARSSRPGRSSNSAPAPEAISAERLNHPRSLAAFRGAKALVGVYLGISVLTLAAIALLRNDSAEVNSAVWTRGTVVVVSALVTFLCAVRTARGSRSAYRRLRIISAVMVVAIAAIIALPGTFPAWMKAEQAVCGLLLLAVVALVNGRHVRSIFASR</sequence>
<dbReference type="Proteomes" id="UP000600946">
    <property type="component" value="Unassembled WGS sequence"/>
</dbReference>
<keyword evidence="2" id="KW-0472">Membrane</keyword>
<dbReference type="RefSeq" id="WP_229892179.1">
    <property type="nucleotide sequence ID" value="NZ_BMUU01000001.1"/>
</dbReference>
<feature type="transmembrane region" description="Helical" evidence="2">
    <location>
        <begin position="41"/>
        <end position="60"/>
    </location>
</feature>
<evidence type="ECO:0008006" key="5">
    <source>
        <dbReference type="Google" id="ProtNLM"/>
    </source>
</evidence>
<keyword evidence="2" id="KW-0812">Transmembrane</keyword>
<gene>
    <name evidence="3" type="ORF">GCM10010326_09650</name>
</gene>
<feature type="transmembrane region" description="Helical" evidence="2">
    <location>
        <begin position="105"/>
        <end position="124"/>
    </location>
</feature>
<reference evidence="4" key="1">
    <citation type="journal article" date="2019" name="Int. J. Syst. Evol. Microbiol.">
        <title>The Global Catalogue of Microorganisms (GCM) 10K type strain sequencing project: providing services to taxonomists for standard genome sequencing and annotation.</title>
        <authorList>
            <consortium name="The Broad Institute Genomics Platform"/>
            <consortium name="The Broad Institute Genome Sequencing Center for Infectious Disease"/>
            <person name="Wu L."/>
            <person name="Ma J."/>
        </authorList>
    </citation>
    <scope>NUCLEOTIDE SEQUENCE [LARGE SCALE GENOMIC DNA]</scope>
    <source>
        <strain evidence="4">JCM 4594</strain>
    </source>
</reference>
<evidence type="ECO:0000313" key="4">
    <source>
        <dbReference type="Proteomes" id="UP000600946"/>
    </source>
</evidence>
<keyword evidence="2" id="KW-1133">Transmembrane helix</keyword>
<organism evidence="3 4">
    <name type="scientific">Streptomyces xanthochromogenes</name>
    <dbReference type="NCBI Taxonomy" id="67384"/>
    <lineage>
        <taxon>Bacteria</taxon>
        <taxon>Bacillati</taxon>
        <taxon>Actinomycetota</taxon>
        <taxon>Actinomycetes</taxon>
        <taxon>Kitasatosporales</taxon>
        <taxon>Streptomycetaceae</taxon>
        <taxon>Streptomyces</taxon>
    </lineage>
</organism>
<evidence type="ECO:0000256" key="2">
    <source>
        <dbReference type="SAM" id="Phobius"/>
    </source>
</evidence>
<accession>A0ABQ2ZNY4</accession>
<name>A0ABQ2ZNY4_9ACTN</name>
<keyword evidence="4" id="KW-1185">Reference proteome</keyword>
<protein>
    <recommendedName>
        <fullName evidence="5">Integral membrane protein</fullName>
    </recommendedName>
</protein>
<evidence type="ECO:0000256" key="1">
    <source>
        <dbReference type="SAM" id="MobiDB-lite"/>
    </source>
</evidence>
<evidence type="ECO:0000313" key="3">
    <source>
        <dbReference type="EMBL" id="GGY18921.1"/>
    </source>
</evidence>
<feature type="region of interest" description="Disordered" evidence="1">
    <location>
        <begin position="1"/>
        <end position="20"/>
    </location>
</feature>
<feature type="transmembrane region" description="Helical" evidence="2">
    <location>
        <begin position="72"/>
        <end position="93"/>
    </location>
</feature>
<feature type="transmembrane region" description="Helical" evidence="2">
    <location>
        <begin position="130"/>
        <end position="148"/>
    </location>
</feature>
<dbReference type="EMBL" id="BMUU01000001">
    <property type="protein sequence ID" value="GGY18921.1"/>
    <property type="molecule type" value="Genomic_DNA"/>
</dbReference>
<dbReference type="GeneID" id="96288974"/>